<evidence type="ECO:0000313" key="2">
    <source>
        <dbReference type="EMBL" id="GEQ14712.1"/>
    </source>
</evidence>
<reference evidence="2 3" key="1">
    <citation type="submission" date="2019-07" db="EMBL/GenBank/DDBJ databases">
        <title>Whole genome shotgun sequence of Knoellia locipacati NBRC 109775.</title>
        <authorList>
            <person name="Hosoyama A."/>
            <person name="Uohara A."/>
            <person name="Ohji S."/>
            <person name="Ichikawa N."/>
        </authorList>
    </citation>
    <scope>NUCLEOTIDE SEQUENCE [LARGE SCALE GENOMIC DNA]</scope>
    <source>
        <strain evidence="2 3">NBRC 109775</strain>
    </source>
</reference>
<proteinExistence type="predicted"/>
<dbReference type="Proteomes" id="UP000321793">
    <property type="component" value="Unassembled WGS sequence"/>
</dbReference>
<gene>
    <name evidence="2" type="ORF">KLO01_27590</name>
</gene>
<dbReference type="AlphaFoldDB" id="A0A512T3D9"/>
<dbReference type="EMBL" id="BKBA01000009">
    <property type="protein sequence ID" value="GEQ14712.1"/>
    <property type="molecule type" value="Genomic_DNA"/>
</dbReference>
<feature type="chain" id="PRO_5021960769" description="Secreted protein" evidence="1">
    <location>
        <begin position="31"/>
        <end position="134"/>
    </location>
</feature>
<evidence type="ECO:0000313" key="3">
    <source>
        <dbReference type="Proteomes" id="UP000321793"/>
    </source>
</evidence>
<keyword evidence="1" id="KW-0732">Signal</keyword>
<sequence length="134" mass="14462">MHFFRARRVGLMTSSLVAFGVVVTATPAFAASSFTGSYFAPSGKWGGGGAFNTNSNYWNITDAKDGYHVVAKLQWSQAGSGFYTYSTKTISDGGSGSWYSPEPEGRATGRIEVCFYNSSWNRVGSCDYGISTRI</sequence>
<accession>A0A512T3D9</accession>
<feature type="signal peptide" evidence="1">
    <location>
        <begin position="1"/>
        <end position="30"/>
    </location>
</feature>
<comment type="caution">
    <text evidence="2">The sequence shown here is derived from an EMBL/GenBank/DDBJ whole genome shotgun (WGS) entry which is preliminary data.</text>
</comment>
<organism evidence="2 3">
    <name type="scientific">Knoellia locipacati</name>
    <dbReference type="NCBI Taxonomy" id="882824"/>
    <lineage>
        <taxon>Bacteria</taxon>
        <taxon>Bacillati</taxon>
        <taxon>Actinomycetota</taxon>
        <taxon>Actinomycetes</taxon>
        <taxon>Micrococcales</taxon>
        <taxon>Intrasporangiaceae</taxon>
        <taxon>Knoellia</taxon>
    </lineage>
</organism>
<protein>
    <recommendedName>
        <fullName evidence="4">Secreted protein</fullName>
    </recommendedName>
</protein>
<evidence type="ECO:0000256" key="1">
    <source>
        <dbReference type="SAM" id="SignalP"/>
    </source>
</evidence>
<name>A0A512T3D9_9MICO</name>
<evidence type="ECO:0008006" key="4">
    <source>
        <dbReference type="Google" id="ProtNLM"/>
    </source>
</evidence>
<keyword evidence="3" id="KW-1185">Reference proteome</keyword>